<organism evidence="1 2">
    <name type="scientific">Hypoxylon rubiginosum</name>
    <dbReference type="NCBI Taxonomy" id="110542"/>
    <lineage>
        <taxon>Eukaryota</taxon>
        <taxon>Fungi</taxon>
        <taxon>Dikarya</taxon>
        <taxon>Ascomycota</taxon>
        <taxon>Pezizomycotina</taxon>
        <taxon>Sordariomycetes</taxon>
        <taxon>Xylariomycetidae</taxon>
        <taxon>Xylariales</taxon>
        <taxon>Hypoxylaceae</taxon>
        <taxon>Hypoxylon</taxon>
    </lineage>
</organism>
<keyword evidence="2" id="KW-1185">Reference proteome</keyword>
<comment type="caution">
    <text evidence="1">The sequence shown here is derived from an EMBL/GenBank/DDBJ whole genome shotgun (WGS) entry which is preliminary data.</text>
</comment>
<name>A0ACB9YNK3_9PEZI</name>
<proteinExistence type="predicted"/>
<dbReference type="Proteomes" id="UP001497700">
    <property type="component" value="Unassembled WGS sequence"/>
</dbReference>
<evidence type="ECO:0000313" key="1">
    <source>
        <dbReference type="EMBL" id="KAI4860375.1"/>
    </source>
</evidence>
<sequence>MSNYSSEVVPRLRELISCTTEDGKGTAINVAYVVAGPYGKSSMLVPDLWNYAKVTRSKAQGLYVQSSSIQVEMLAQHYASTDIVETMMNSVPRGNNKSKLGLVSYADFQSAVRDDTEQDGISTSMLEHQDMVLFVDVEETPTVEGEVTIGLLTKWIKKFTNPPSLARDNVKFTMVLLGLGFREDVEEVVARFVGVRPIRIRWRENVHITERLLKDLETETLAIIRSTLMVPFQDIQVGKPGPCILVFMQYNHAKEKIFAPLAREMGQPPQMIALSRYTKAADLARLADNKPKIICADPDFPISLALPNLRYVISEQSKMMRTFDRASQFSLRSIPLSKADIILRRSFVVKALNAIEDRPEYLYGGGIDWHGEKSTSDEPLKGQMMRLCLDVSCVFGNLWYKSTPVPALMSDILLIKEVKRRLHVMGCLLPDDARPLPTRLGLSTLSYITDSRFNRQADFHLGNLLARIETDAALSTPSKRVLIRIAALTHHRPVIMFGADAVNRLLAEDPEALAAIKEDSAGVGQREAGRGQIWTELGIWSKAMLDGSLVSSVTTELGIVSRAKGLVQIDALAAGRVQSYVRDLEERLGMATCLQELEDTMLSENERLQVLETLTRAYLHRLVFFPFDPPNEPPNDLISLQRIDIQSQPHPIPLASIMVRSIERLGDLPGGFCAVYQEITSDAALVPLYLTLLPNRVLKSIVGDDNLPSLLSTIYPVAVVPEPVG</sequence>
<evidence type="ECO:0000313" key="2">
    <source>
        <dbReference type="Proteomes" id="UP001497700"/>
    </source>
</evidence>
<accession>A0ACB9YNK3</accession>
<protein>
    <submittedName>
        <fullName evidence="1">Uncharacterized protein</fullName>
    </submittedName>
</protein>
<reference evidence="1 2" key="1">
    <citation type="journal article" date="2022" name="New Phytol.">
        <title>Ecological generalism drives hyperdiversity of secondary metabolite gene clusters in xylarialean endophytes.</title>
        <authorList>
            <person name="Franco M.E.E."/>
            <person name="Wisecaver J.H."/>
            <person name="Arnold A.E."/>
            <person name="Ju Y.M."/>
            <person name="Slot J.C."/>
            <person name="Ahrendt S."/>
            <person name="Moore L.P."/>
            <person name="Eastman K.E."/>
            <person name="Scott K."/>
            <person name="Konkel Z."/>
            <person name="Mondo S.J."/>
            <person name="Kuo A."/>
            <person name="Hayes R.D."/>
            <person name="Haridas S."/>
            <person name="Andreopoulos B."/>
            <person name="Riley R."/>
            <person name="LaButti K."/>
            <person name="Pangilinan J."/>
            <person name="Lipzen A."/>
            <person name="Amirebrahimi M."/>
            <person name="Yan J."/>
            <person name="Adam C."/>
            <person name="Keymanesh K."/>
            <person name="Ng V."/>
            <person name="Louie K."/>
            <person name="Northen T."/>
            <person name="Drula E."/>
            <person name="Henrissat B."/>
            <person name="Hsieh H.M."/>
            <person name="Youens-Clark K."/>
            <person name="Lutzoni F."/>
            <person name="Miadlikowska J."/>
            <person name="Eastwood D.C."/>
            <person name="Hamelin R.C."/>
            <person name="Grigoriev I.V."/>
            <person name="U'Ren J.M."/>
        </authorList>
    </citation>
    <scope>NUCLEOTIDE SEQUENCE [LARGE SCALE GENOMIC DNA]</scope>
    <source>
        <strain evidence="1 2">CBS 119005</strain>
    </source>
</reference>
<gene>
    <name evidence="1" type="ORF">F4820DRAFT_453007</name>
</gene>
<dbReference type="EMBL" id="MU393589">
    <property type="protein sequence ID" value="KAI4860375.1"/>
    <property type="molecule type" value="Genomic_DNA"/>
</dbReference>